<dbReference type="AlphaFoldDB" id="A0A1I8A3F0"/>
<evidence type="ECO:0000256" key="1">
    <source>
        <dbReference type="SAM" id="MobiDB-lite"/>
    </source>
</evidence>
<accession>A0A1I8A3F0</accession>
<feature type="compositionally biased region" description="Low complexity" evidence="1">
    <location>
        <begin position="36"/>
        <end position="49"/>
    </location>
</feature>
<proteinExistence type="predicted"/>
<dbReference type="Proteomes" id="UP000095287">
    <property type="component" value="Unplaced"/>
</dbReference>
<dbReference type="WBParaSite" id="L893_g32193.t1">
    <property type="protein sequence ID" value="L893_g32193.t1"/>
    <property type="gene ID" value="L893_g32193"/>
</dbReference>
<sequence>MSPTPTDEQMMIEDSPVSYPYSEANSKENGMDYESVESSPRQCSSPSSSGRKTLPTSPVDRQQSRASQIDVSTPPSVNETSPPPETDAADDENPSENEAVGKSSKTGKPEKRTATLRRSARHSNASTTVFNEDDSEDSPSTSERQ</sequence>
<evidence type="ECO:0000313" key="2">
    <source>
        <dbReference type="Proteomes" id="UP000095287"/>
    </source>
</evidence>
<protein>
    <submittedName>
        <fullName evidence="3">Uncharacterized protein</fullName>
    </submittedName>
</protein>
<feature type="region of interest" description="Disordered" evidence="1">
    <location>
        <begin position="1"/>
        <end position="145"/>
    </location>
</feature>
<feature type="compositionally biased region" description="Polar residues" evidence="1">
    <location>
        <begin position="50"/>
        <end position="80"/>
    </location>
</feature>
<reference evidence="3" key="1">
    <citation type="submission" date="2016-11" db="UniProtKB">
        <authorList>
            <consortium name="WormBaseParasite"/>
        </authorList>
    </citation>
    <scope>IDENTIFICATION</scope>
</reference>
<keyword evidence="2" id="KW-1185">Reference proteome</keyword>
<organism evidence="2 3">
    <name type="scientific">Steinernema glaseri</name>
    <dbReference type="NCBI Taxonomy" id="37863"/>
    <lineage>
        <taxon>Eukaryota</taxon>
        <taxon>Metazoa</taxon>
        <taxon>Ecdysozoa</taxon>
        <taxon>Nematoda</taxon>
        <taxon>Chromadorea</taxon>
        <taxon>Rhabditida</taxon>
        <taxon>Tylenchina</taxon>
        <taxon>Panagrolaimomorpha</taxon>
        <taxon>Strongyloidoidea</taxon>
        <taxon>Steinernematidae</taxon>
        <taxon>Steinernema</taxon>
    </lineage>
</organism>
<name>A0A1I8A3F0_9BILA</name>
<evidence type="ECO:0000313" key="3">
    <source>
        <dbReference type="WBParaSite" id="L893_g32193.t1"/>
    </source>
</evidence>